<gene>
    <name evidence="1" type="ORF">F1978_02260</name>
</gene>
<comment type="caution">
    <text evidence="1">The sequence shown here is derived from an EMBL/GenBank/DDBJ whole genome shotgun (WGS) entry which is preliminary data.</text>
</comment>
<dbReference type="Proteomes" id="UP000466130">
    <property type="component" value="Unassembled WGS sequence"/>
</dbReference>
<name>A0ABQ6XDK8_9GAMM</name>
<dbReference type="EMBL" id="VWRT01000001">
    <property type="protein sequence ID" value="KAE8440087.1"/>
    <property type="molecule type" value="Genomic_DNA"/>
</dbReference>
<protein>
    <submittedName>
        <fullName evidence="1">Uncharacterized protein</fullName>
    </submittedName>
</protein>
<proteinExistence type="predicted"/>
<dbReference type="RefSeq" id="WP_153842365.1">
    <property type="nucleotide sequence ID" value="NZ_CP048602.1"/>
</dbReference>
<organism evidence="1 2">
    <name type="scientific">Vreelandella piezotolerans</name>
    <dbReference type="NCBI Taxonomy" id="2609667"/>
    <lineage>
        <taxon>Bacteria</taxon>
        <taxon>Pseudomonadati</taxon>
        <taxon>Pseudomonadota</taxon>
        <taxon>Gammaproteobacteria</taxon>
        <taxon>Oceanospirillales</taxon>
        <taxon>Halomonadaceae</taxon>
        <taxon>Vreelandella</taxon>
    </lineage>
</organism>
<accession>A0ABQ6XDK8</accession>
<evidence type="ECO:0000313" key="1">
    <source>
        <dbReference type="EMBL" id="KAE8440087.1"/>
    </source>
</evidence>
<sequence>MSETLQDEVADISEAQSLRELDDQLTAVMAARHVQEFIHGDRLSLIVQRAQALCELNSAEERLLLASVLGRLAAVARGRSGEVFEGFQHFMTEPPASLAVLQDGDEKAYAALALANLGELSPAWLSDYVIREAFALDAAENARKALLIILRDHSDDYLAILNSLAQGFDGLQIEAPDARLRRVKRVLEAWKEVAQDHFWALEANPGEAISRVVKAAMRKVTGAKEEALANEVGDLLFELLLRVVQLRFSYALESATYAPLATLKAHLGTRLWTYLRGHSAVKPRVLSCLREACLVLARQGQTDMAMLDAMKVMYATRTSMGNDLRRHFEGHHELDSEVAEWWTSGGTKRASNAKKEKSLKSDEDMLIGQLLLEGESARRPLDNVRTNLLPLIEEFVHDPVVTASLRKGLGGFVELSTVLRQLCRMRRLELSGLEGEIITYNRTRHEMVSGHQPGVTKVRVVRDQVVQKLYGRERVLVKALVEPV</sequence>
<evidence type="ECO:0000313" key="2">
    <source>
        <dbReference type="Proteomes" id="UP000466130"/>
    </source>
</evidence>
<keyword evidence="2" id="KW-1185">Reference proteome</keyword>
<reference evidence="1 2" key="1">
    <citation type="submission" date="2019-09" db="EMBL/GenBank/DDBJ databases">
        <title>The Halomonas whole genome shotgun (WGS).</title>
        <authorList>
            <person name="Xie Z."/>
        </authorList>
    </citation>
    <scope>NUCLEOTIDE SEQUENCE [LARGE SCALE GENOMIC DNA]</scope>
    <source>
        <strain evidence="1 2">NBT06E8</strain>
    </source>
</reference>